<evidence type="ECO:0000313" key="4">
    <source>
        <dbReference type="Proteomes" id="UP000829517"/>
    </source>
</evidence>
<dbReference type="SUPFAM" id="SSF53474">
    <property type="entry name" value="alpha/beta-Hydrolases"/>
    <property type="match status" value="1"/>
</dbReference>
<feature type="chain" id="PRO_5045207687" evidence="1">
    <location>
        <begin position="20"/>
        <end position="347"/>
    </location>
</feature>
<organism evidence="3 4">
    <name type="scientific">Joostella atrarenae</name>
    <dbReference type="NCBI Taxonomy" id="679257"/>
    <lineage>
        <taxon>Bacteria</taxon>
        <taxon>Pseudomonadati</taxon>
        <taxon>Bacteroidota</taxon>
        <taxon>Flavobacteriia</taxon>
        <taxon>Flavobacteriales</taxon>
        <taxon>Flavobacteriaceae</taxon>
        <taxon>Joostella</taxon>
    </lineage>
</organism>
<dbReference type="InterPro" id="IPR029058">
    <property type="entry name" value="AB_hydrolase_fold"/>
</dbReference>
<feature type="domain" description="Serine aminopeptidase S33" evidence="2">
    <location>
        <begin position="63"/>
        <end position="317"/>
    </location>
</feature>
<dbReference type="Pfam" id="PF12146">
    <property type="entry name" value="Hydrolase_4"/>
    <property type="match status" value="1"/>
</dbReference>
<evidence type="ECO:0000259" key="2">
    <source>
        <dbReference type="Pfam" id="PF12146"/>
    </source>
</evidence>
<dbReference type="Proteomes" id="UP000829517">
    <property type="component" value="Unassembled WGS sequence"/>
</dbReference>
<dbReference type="Gene3D" id="3.40.50.1820">
    <property type="entry name" value="alpha/beta hydrolase"/>
    <property type="match status" value="1"/>
</dbReference>
<dbReference type="InterPro" id="IPR022742">
    <property type="entry name" value="Hydrolase_4"/>
</dbReference>
<keyword evidence="4" id="KW-1185">Reference proteome</keyword>
<dbReference type="PANTHER" id="PTHR43265">
    <property type="entry name" value="ESTERASE ESTD"/>
    <property type="match status" value="1"/>
</dbReference>
<reference evidence="3 4" key="1">
    <citation type="submission" date="2021-01" db="EMBL/GenBank/DDBJ databases">
        <title>Genome sequencing of Joostella atrarenae M1-2 (= KCTC 23194).</title>
        <authorList>
            <person name="Zakaria M.R."/>
            <person name="Lam M.Q."/>
            <person name="Chong C.S."/>
        </authorList>
    </citation>
    <scope>NUCLEOTIDE SEQUENCE [LARGE SCALE GENOMIC DNA]</scope>
    <source>
        <strain evidence="3 4">M1-2</strain>
    </source>
</reference>
<gene>
    <name evidence="3" type="ORF">JM658_04720</name>
</gene>
<protein>
    <submittedName>
        <fullName evidence="3">Alpha/beta hydrolase</fullName>
    </submittedName>
</protein>
<dbReference type="PANTHER" id="PTHR43265:SF1">
    <property type="entry name" value="ESTERASE ESTD"/>
    <property type="match status" value="1"/>
</dbReference>
<keyword evidence="3" id="KW-0378">Hydrolase</keyword>
<comment type="caution">
    <text evidence="3">The sequence shown here is derived from an EMBL/GenBank/DDBJ whole genome shotgun (WGS) entry which is preliminary data.</text>
</comment>
<name>A0ABS9J115_9FLAO</name>
<dbReference type="InterPro" id="IPR053145">
    <property type="entry name" value="AB_hydrolase_Est10"/>
</dbReference>
<dbReference type="GO" id="GO:0016787">
    <property type="term" value="F:hydrolase activity"/>
    <property type="evidence" value="ECO:0007669"/>
    <property type="project" value="UniProtKB-KW"/>
</dbReference>
<keyword evidence="1" id="KW-0732">Signal</keyword>
<evidence type="ECO:0000256" key="1">
    <source>
        <dbReference type="SAM" id="SignalP"/>
    </source>
</evidence>
<sequence length="347" mass="40029">MIRKLLIFIFTCLFFTSNAQKVFKYEKEITNKEKYNFHEITFENLKEDIQLSGTLITPKIDFKKVVIIVPGSGLDTRHSHYKLTQALLDKNIAVYRYDERGVGKSEGDNSPVNYGISKITNDLLFSIRALRNDKSVMNKSLGLIGHSQGGMATIGALQQNENVDFLVQWAAPVQKNGEFLKYQMRTGVNRFDDELIYDDLNKKIEIFTVAQKVVRKNVNDDDLTLSKKIKKETKKHGFKRSNYTRFPLWTFPSMKDLLRQDYESTYKNAKIPILYIIGAEDNFVDPKANSELLASFNNPHIKVEVLKNLNHYLTEEKIDHSALEMSSSYYKIDDVALNEIIQFIEAN</sequence>
<dbReference type="EMBL" id="JAETXX010000002">
    <property type="protein sequence ID" value="MCF8714124.1"/>
    <property type="molecule type" value="Genomic_DNA"/>
</dbReference>
<feature type="signal peptide" evidence="1">
    <location>
        <begin position="1"/>
        <end position="19"/>
    </location>
</feature>
<proteinExistence type="predicted"/>
<accession>A0ABS9J115</accession>
<dbReference type="RefSeq" id="WP_236958086.1">
    <property type="nucleotide sequence ID" value="NZ_JAETXX010000002.1"/>
</dbReference>
<evidence type="ECO:0000313" key="3">
    <source>
        <dbReference type="EMBL" id="MCF8714124.1"/>
    </source>
</evidence>